<proteinExistence type="predicted"/>
<gene>
    <name evidence="5" type="ORF">Prum_068410</name>
</gene>
<dbReference type="PANTHER" id="PTHR44019">
    <property type="entry name" value="WD REPEAT-CONTAINING PROTEIN 55"/>
    <property type="match status" value="1"/>
</dbReference>
<dbReference type="RefSeq" id="WP_173079884.1">
    <property type="nucleotide sequence ID" value="NZ_BAABJB010000043.1"/>
</dbReference>
<protein>
    <submittedName>
        <fullName evidence="5">Uncharacterized protein</fullName>
    </submittedName>
</protein>
<feature type="compositionally biased region" description="Basic residues" evidence="4">
    <location>
        <begin position="260"/>
        <end position="276"/>
    </location>
</feature>
<dbReference type="PROSITE" id="PS50294">
    <property type="entry name" value="WD_REPEATS_REGION"/>
    <property type="match status" value="2"/>
</dbReference>
<dbReference type="PANTHER" id="PTHR44019:SF8">
    <property type="entry name" value="POC1 CENTRIOLAR PROTEIN HOMOLOG"/>
    <property type="match status" value="1"/>
</dbReference>
<organism evidence="5 6">
    <name type="scientific">Phytohabitans rumicis</name>
    <dbReference type="NCBI Taxonomy" id="1076125"/>
    <lineage>
        <taxon>Bacteria</taxon>
        <taxon>Bacillati</taxon>
        <taxon>Actinomycetota</taxon>
        <taxon>Actinomycetes</taxon>
        <taxon>Micromonosporales</taxon>
        <taxon>Micromonosporaceae</taxon>
    </lineage>
</organism>
<feature type="repeat" description="WD" evidence="3">
    <location>
        <begin position="159"/>
        <end position="190"/>
    </location>
</feature>
<evidence type="ECO:0000256" key="1">
    <source>
        <dbReference type="ARBA" id="ARBA00022574"/>
    </source>
</evidence>
<evidence type="ECO:0000313" key="5">
    <source>
        <dbReference type="EMBL" id="GFJ93199.1"/>
    </source>
</evidence>
<dbReference type="Proteomes" id="UP000482960">
    <property type="component" value="Unassembled WGS sequence"/>
</dbReference>
<dbReference type="InterPro" id="IPR036322">
    <property type="entry name" value="WD40_repeat_dom_sf"/>
</dbReference>
<evidence type="ECO:0000256" key="2">
    <source>
        <dbReference type="ARBA" id="ARBA00022737"/>
    </source>
</evidence>
<reference evidence="5 6" key="1">
    <citation type="submission" date="2020-03" db="EMBL/GenBank/DDBJ databases">
        <title>Whole genome shotgun sequence of Phytohabitans rumicis NBRC 108638.</title>
        <authorList>
            <person name="Komaki H."/>
            <person name="Tamura T."/>
        </authorList>
    </citation>
    <scope>NUCLEOTIDE SEQUENCE [LARGE SCALE GENOMIC DNA]</scope>
    <source>
        <strain evidence="5 6">NBRC 108638</strain>
    </source>
</reference>
<dbReference type="AlphaFoldDB" id="A0A6V8LF09"/>
<comment type="caution">
    <text evidence="5">The sequence shown here is derived from an EMBL/GenBank/DDBJ whole genome shotgun (WGS) entry which is preliminary data.</text>
</comment>
<accession>A0A6V8LF09</accession>
<dbReference type="PROSITE" id="PS50082">
    <property type="entry name" value="WD_REPEATS_2"/>
    <property type="match status" value="2"/>
</dbReference>
<name>A0A6V8LF09_9ACTN</name>
<evidence type="ECO:0000256" key="3">
    <source>
        <dbReference type="PROSITE-ProRule" id="PRU00221"/>
    </source>
</evidence>
<feature type="compositionally biased region" description="Polar residues" evidence="4">
    <location>
        <begin position="277"/>
        <end position="289"/>
    </location>
</feature>
<dbReference type="EMBL" id="BLPG01000001">
    <property type="protein sequence ID" value="GFJ93199.1"/>
    <property type="molecule type" value="Genomic_DNA"/>
</dbReference>
<keyword evidence="2" id="KW-0677">Repeat</keyword>
<feature type="compositionally biased region" description="Pro residues" evidence="4">
    <location>
        <begin position="293"/>
        <end position="306"/>
    </location>
</feature>
<evidence type="ECO:0000256" key="4">
    <source>
        <dbReference type="SAM" id="MobiDB-lite"/>
    </source>
</evidence>
<dbReference type="SMART" id="SM00320">
    <property type="entry name" value="WD40"/>
    <property type="match status" value="2"/>
</dbReference>
<dbReference type="InterPro" id="IPR050505">
    <property type="entry name" value="WDR55/POC1"/>
</dbReference>
<dbReference type="SUPFAM" id="SSF50978">
    <property type="entry name" value="WD40 repeat-like"/>
    <property type="match status" value="1"/>
</dbReference>
<dbReference type="PROSITE" id="PS00678">
    <property type="entry name" value="WD_REPEATS_1"/>
    <property type="match status" value="2"/>
</dbReference>
<reference evidence="5 6" key="2">
    <citation type="submission" date="2020-03" db="EMBL/GenBank/DDBJ databases">
        <authorList>
            <person name="Ichikawa N."/>
            <person name="Kimura A."/>
            <person name="Kitahashi Y."/>
            <person name="Uohara A."/>
        </authorList>
    </citation>
    <scope>NUCLEOTIDE SEQUENCE [LARGE SCALE GENOMIC DNA]</scope>
    <source>
        <strain evidence="5 6">NBRC 108638</strain>
    </source>
</reference>
<dbReference type="Pfam" id="PF00400">
    <property type="entry name" value="WD40"/>
    <property type="match status" value="2"/>
</dbReference>
<dbReference type="Gene3D" id="2.130.10.10">
    <property type="entry name" value="YVTN repeat-like/Quinoprotein amine dehydrogenase"/>
    <property type="match status" value="1"/>
</dbReference>
<dbReference type="InterPro" id="IPR015943">
    <property type="entry name" value="WD40/YVTN_repeat-like_dom_sf"/>
</dbReference>
<keyword evidence="1 3" id="KW-0853">WD repeat</keyword>
<keyword evidence="6" id="KW-1185">Reference proteome</keyword>
<evidence type="ECO:0000313" key="6">
    <source>
        <dbReference type="Proteomes" id="UP000482960"/>
    </source>
</evidence>
<dbReference type="InterPro" id="IPR019775">
    <property type="entry name" value="WD40_repeat_CS"/>
</dbReference>
<feature type="region of interest" description="Disordered" evidence="4">
    <location>
        <begin position="254"/>
        <end position="327"/>
    </location>
</feature>
<dbReference type="InterPro" id="IPR001680">
    <property type="entry name" value="WD40_rpt"/>
</dbReference>
<feature type="repeat" description="WD" evidence="3">
    <location>
        <begin position="198"/>
        <end position="239"/>
    </location>
</feature>
<sequence length="357" mass="37670">MTYRVSYRDATGAKRLVAVVGSLVDAQRVIDAVTTEVPPSADRLVADEDLMLELMARPAYIVAKAVLCGAEALVADHAIVNSIDGTDTEPATTALALTGAGFLLGGLTDRRDIAATLLVSLLRADTEHGAARELRRISDDPMSFGIDWVRSGPSAQPETYGHVGAVTSVASHGSLIASGGEDGTVRLWNLGQQRPRTCAGHTGWVFAVAISADGLLVASAGDDGMIRLWDTRTDMNVGSLVGHTRRVRSLAFTRSGRDRIRLRRHPRPQPHHRRTGSHTYRTQRQATHGSASPPTPTSSSPQPPTAPSGRGPSDANSRTPKSASRHCAALAAESNRILAGSATTVAMPTCGDPTEKG</sequence>